<comment type="caution">
    <text evidence="1">The sequence shown here is derived from an EMBL/GenBank/DDBJ whole genome shotgun (WGS) entry which is preliminary data.</text>
</comment>
<dbReference type="InterPro" id="IPR011335">
    <property type="entry name" value="Restrct_endonuc-II-like"/>
</dbReference>
<dbReference type="EMBL" id="CAJVQB010112405">
    <property type="protein sequence ID" value="CAG8852477.1"/>
    <property type="molecule type" value="Genomic_DNA"/>
</dbReference>
<organism evidence="1 2">
    <name type="scientific">Gigaspora margarita</name>
    <dbReference type="NCBI Taxonomy" id="4874"/>
    <lineage>
        <taxon>Eukaryota</taxon>
        <taxon>Fungi</taxon>
        <taxon>Fungi incertae sedis</taxon>
        <taxon>Mucoromycota</taxon>
        <taxon>Glomeromycotina</taxon>
        <taxon>Glomeromycetes</taxon>
        <taxon>Diversisporales</taxon>
        <taxon>Gigasporaceae</taxon>
        <taxon>Gigaspora</taxon>
    </lineage>
</organism>
<evidence type="ECO:0000313" key="2">
    <source>
        <dbReference type="Proteomes" id="UP000789901"/>
    </source>
</evidence>
<accession>A0ABN7XC67</accession>
<gene>
    <name evidence="1" type="ORF">GMARGA_LOCUS41298</name>
</gene>
<feature type="non-terminal residue" evidence="1">
    <location>
        <position position="70"/>
    </location>
</feature>
<feature type="non-terminal residue" evidence="1">
    <location>
        <position position="1"/>
    </location>
</feature>
<proteinExistence type="predicted"/>
<dbReference type="Proteomes" id="UP000789901">
    <property type="component" value="Unassembled WGS sequence"/>
</dbReference>
<reference evidence="1 2" key="1">
    <citation type="submission" date="2021-06" db="EMBL/GenBank/DDBJ databases">
        <authorList>
            <person name="Kallberg Y."/>
            <person name="Tangrot J."/>
            <person name="Rosling A."/>
        </authorList>
    </citation>
    <scope>NUCLEOTIDE SEQUENCE [LARGE SCALE GENOMIC DNA]</scope>
    <source>
        <strain evidence="1 2">120-4 pot B 10/14</strain>
    </source>
</reference>
<protein>
    <submittedName>
        <fullName evidence="1">22931_t:CDS:1</fullName>
    </submittedName>
</protein>
<evidence type="ECO:0000313" key="1">
    <source>
        <dbReference type="EMBL" id="CAG8852477.1"/>
    </source>
</evidence>
<sequence>MSSNTYFIINKNVKPASKGRQFEFTIIEELLRREIKCVYSDGSKNGGVDIYVDIYSIKFIVQCKNWITEL</sequence>
<keyword evidence="2" id="KW-1185">Reference proteome</keyword>
<dbReference type="SUPFAM" id="SSF52980">
    <property type="entry name" value="Restriction endonuclease-like"/>
    <property type="match status" value="1"/>
</dbReference>
<name>A0ABN7XC67_GIGMA</name>